<dbReference type="SMART" id="SM01236">
    <property type="entry name" value="Haem_oxygenase_2"/>
    <property type="match status" value="1"/>
</dbReference>
<dbReference type="Proteomes" id="UP000074119">
    <property type="component" value="Chromosome"/>
</dbReference>
<dbReference type="RefSeq" id="WP_062384605.1">
    <property type="nucleotide sequence ID" value="NZ_CP014544.1"/>
</dbReference>
<dbReference type="Gene3D" id="1.20.910.10">
    <property type="entry name" value="Heme oxygenase-like"/>
    <property type="match status" value="1"/>
</dbReference>
<dbReference type="KEGG" id="zal:AZF00_18060"/>
<dbReference type="EMBL" id="CP014544">
    <property type="protein sequence ID" value="AMO70091.1"/>
    <property type="molecule type" value="Genomic_DNA"/>
</dbReference>
<keyword evidence="1" id="KW-0436">Ligase</keyword>
<proteinExistence type="predicted"/>
<dbReference type="STRING" id="1470434.AZF00_18060"/>
<evidence type="ECO:0000313" key="1">
    <source>
        <dbReference type="EMBL" id="AMO70091.1"/>
    </source>
</evidence>
<protein>
    <submittedName>
        <fullName evidence="1">Long-chain fatty acid--CoA ligase</fullName>
    </submittedName>
</protein>
<dbReference type="InterPro" id="IPR016084">
    <property type="entry name" value="Haem_Oase-like_multi-hlx"/>
</dbReference>
<dbReference type="GO" id="GO:0016874">
    <property type="term" value="F:ligase activity"/>
    <property type="evidence" value="ECO:0007669"/>
    <property type="project" value="UniProtKB-KW"/>
</dbReference>
<dbReference type="SUPFAM" id="SSF48613">
    <property type="entry name" value="Heme oxygenase-like"/>
    <property type="match status" value="1"/>
</dbReference>
<evidence type="ECO:0000313" key="2">
    <source>
        <dbReference type="Proteomes" id="UP000074119"/>
    </source>
</evidence>
<reference evidence="1 2" key="1">
    <citation type="submission" date="2015-12" db="EMBL/GenBank/DDBJ databases">
        <authorList>
            <person name="Shamseldin A."/>
            <person name="Moawad H."/>
            <person name="Abd El-Rahim W.M."/>
            <person name="Sadowsky M.J."/>
        </authorList>
    </citation>
    <scope>NUCLEOTIDE SEQUENCE [LARGE SCALE GENOMIC DNA]</scope>
    <source>
        <strain evidence="1 2">SM2</strain>
    </source>
</reference>
<name>A0A127MA11_9GAMM</name>
<dbReference type="AlphaFoldDB" id="A0A127MA11"/>
<sequence>MTFYDRLQEETQADRGALYHIPFLQRGVAGELSLQDYIGFLSQAFHHVKHTVPLLMACGGRLPDHYEWLREAVAEYIAEELGHQEWILSDIRACGGDSEFVRHSLAGQATDVMVAYAYDKINRVNPVGFFGMVQVLEGTSIAIADSAADAIQTSLSLPNKAFSYLKSHGALDVSHVEFFKDLMNRINNTADQAEIIRSAKVFYQLYGDIFRELGDTATLSSAA</sequence>
<dbReference type="Pfam" id="PF14518">
    <property type="entry name" value="Haem_oxygenas_2"/>
    <property type="match status" value="1"/>
</dbReference>
<accession>A0A127MA11</accession>
<gene>
    <name evidence="1" type="ORF">AZF00_18060</name>
</gene>
<organism evidence="1 2">
    <name type="scientific">Zhongshania aliphaticivorans</name>
    <dbReference type="NCBI Taxonomy" id="1470434"/>
    <lineage>
        <taxon>Bacteria</taxon>
        <taxon>Pseudomonadati</taxon>
        <taxon>Pseudomonadota</taxon>
        <taxon>Gammaproteobacteria</taxon>
        <taxon>Cellvibrionales</taxon>
        <taxon>Spongiibacteraceae</taxon>
        <taxon>Zhongshania</taxon>
    </lineage>
</organism>